<dbReference type="InterPro" id="IPR016024">
    <property type="entry name" value="ARM-type_fold"/>
</dbReference>
<feature type="compositionally biased region" description="Basic and acidic residues" evidence="1">
    <location>
        <begin position="110"/>
        <end position="211"/>
    </location>
</feature>
<dbReference type="SUPFAM" id="SSF48371">
    <property type="entry name" value="ARM repeat"/>
    <property type="match status" value="1"/>
</dbReference>
<feature type="compositionally biased region" description="Basic and acidic residues" evidence="1">
    <location>
        <begin position="907"/>
        <end position="917"/>
    </location>
</feature>
<feature type="region of interest" description="Disordered" evidence="1">
    <location>
        <begin position="1"/>
        <end position="211"/>
    </location>
</feature>
<evidence type="ECO:0000313" key="2">
    <source>
        <dbReference type="EMBL" id="SHG07721.1"/>
    </source>
</evidence>
<proteinExistence type="predicted"/>
<feature type="compositionally biased region" description="Basic and acidic residues" evidence="1">
    <location>
        <begin position="1"/>
        <end position="13"/>
    </location>
</feature>
<dbReference type="RefSeq" id="WP_073485503.1">
    <property type="nucleotide sequence ID" value="NZ_FQVN01000006.1"/>
</dbReference>
<accession>A0A1M5GVG2</accession>
<evidence type="ECO:0000256" key="1">
    <source>
        <dbReference type="SAM" id="MobiDB-lite"/>
    </source>
</evidence>
<dbReference type="InterPro" id="IPR027417">
    <property type="entry name" value="P-loop_NTPase"/>
</dbReference>
<gene>
    <name evidence="2" type="ORF">SAMN05444320_106286</name>
</gene>
<organism evidence="2 3">
    <name type="scientific">Streptoalloteichus hindustanus</name>
    <dbReference type="NCBI Taxonomy" id="2017"/>
    <lineage>
        <taxon>Bacteria</taxon>
        <taxon>Bacillati</taxon>
        <taxon>Actinomycetota</taxon>
        <taxon>Actinomycetes</taxon>
        <taxon>Pseudonocardiales</taxon>
        <taxon>Pseudonocardiaceae</taxon>
        <taxon>Streptoalloteichus</taxon>
    </lineage>
</organism>
<reference evidence="2 3" key="1">
    <citation type="submission" date="2016-11" db="EMBL/GenBank/DDBJ databases">
        <authorList>
            <person name="Jaros S."/>
            <person name="Januszkiewicz K."/>
            <person name="Wedrychowicz H."/>
        </authorList>
    </citation>
    <scope>NUCLEOTIDE SEQUENCE [LARGE SCALE GENOMIC DNA]</scope>
    <source>
        <strain evidence="2 3">DSM 44523</strain>
    </source>
</reference>
<protein>
    <submittedName>
        <fullName evidence="2">Uncharacterized protein</fullName>
    </submittedName>
</protein>
<dbReference type="AlphaFoldDB" id="A0A1M5GVG2"/>
<evidence type="ECO:0000313" key="3">
    <source>
        <dbReference type="Proteomes" id="UP000184501"/>
    </source>
</evidence>
<keyword evidence="3" id="KW-1185">Reference proteome</keyword>
<dbReference type="EMBL" id="FQVN01000006">
    <property type="protein sequence ID" value="SHG07721.1"/>
    <property type="molecule type" value="Genomic_DNA"/>
</dbReference>
<feature type="region of interest" description="Disordered" evidence="1">
    <location>
        <begin position="896"/>
        <end position="917"/>
    </location>
</feature>
<dbReference type="OrthoDB" id="3655233at2"/>
<sequence>MTRGDDEGHEPDRRRLRGMAGLLGLRAAKRAASSDQGGKDPVGKGGAEKDEPAARRGEKEAGDRAGKPDQARERSDADRGGAAPARSSEAGGARDVGASPEDGGAKGRAAAKDAGKPREADDPGEGGDARQAKESKESKDAKEGKEANEPKDDKDPPDAKESQDAKESKESRESKEAREEAEAREKRANAFAEAEKEVADRLNDEEKQQLNRARREYTDDLVDRYRPTYLNVYNVQGDMAGRDIRLGRRAASGHAALSVDATDLAALDEVFVAPPCVDRVRARLREPGLVVLTGPRGSGKATLATVLLGEICGANLRSLGRIADLTALGVAEEGPAAADGPHGVLAVDLDPQRTARTDEHTFRRLDKEFRARDIRLVLTTAGELPAHHRIPAEWVVEVDAPPARDVVTAHLLAMGAWERGRELLDRHDEIAELFEQRCAGQPDVGDLVELTRVLATCPEDRAGDRLAGTVLLQLRRWLAELPEPDLPYLLGVVMCHDLAYTVALDVTEDLLRRMRGQRSVGGLDQSRAARAYRLRAGFATDEQHSDIGVVPVEVVRWERPREAAAVVRLLWAELDRVRPALLRWLHNLGRHESWLVRDSVAAVVGVLMSEDFDVVRREVLEPWAASPHQEQRETALTALELVAADPRLSAAAERIVERWSQRGQDPNGGQEPWSVVQWTAVRAYGGPLGRTAFDKALSCLDRLAGPKGVPLRTAVVDSVIELAVRADPEQLERIVRALRDWVCGNELERHLTGVLAALSLAIDQARPGEGRAPDLLAWADTDDSRREVLAALWRRLLNASFCHYYARDVLTNWARSCEDDQEACAALARLLVLAARTARDRAIVRLVVGSWTKAERPPWHRRDEPLFRVREQPPPPAPAAPNAAAAVFACLPPEAARAPSPARHRPTVRDLRLRRSP</sequence>
<dbReference type="STRING" id="2017.SAMN05444320_106286"/>
<dbReference type="Proteomes" id="UP000184501">
    <property type="component" value="Unassembled WGS sequence"/>
</dbReference>
<feature type="compositionally biased region" description="Basic and acidic residues" evidence="1">
    <location>
        <begin position="37"/>
        <end position="79"/>
    </location>
</feature>
<dbReference type="SUPFAM" id="SSF52540">
    <property type="entry name" value="P-loop containing nucleoside triphosphate hydrolases"/>
    <property type="match status" value="2"/>
</dbReference>
<name>A0A1M5GVG2_STRHI</name>